<evidence type="ECO:0000313" key="2">
    <source>
        <dbReference type="Proteomes" id="UP001595859"/>
    </source>
</evidence>
<keyword evidence="2" id="KW-1185">Reference proteome</keyword>
<dbReference type="Proteomes" id="UP001595859">
    <property type="component" value="Unassembled WGS sequence"/>
</dbReference>
<evidence type="ECO:0000313" key="1">
    <source>
        <dbReference type="EMBL" id="MFC4857898.1"/>
    </source>
</evidence>
<gene>
    <name evidence="1" type="ORF">ACFPCV_30735</name>
</gene>
<dbReference type="RefSeq" id="WP_378059957.1">
    <property type="nucleotide sequence ID" value="NZ_JBHSIS010000020.1"/>
</dbReference>
<reference evidence="2" key="1">
    <citation type="journal article" date="2019" name="Int. J. Syst. Evol. Microbiol.">
        <title>The Global Catalogue of Microorganisms (GCM) 10K type strain sequencing project: providing services to taxonomists for standard genome sequencing and annotation.</title>
        <authorList>
            <consortium name="The Broad Institute Genomics Platform"/>
            <consortium name="The Broad Institute Genome Sequencing Center for Infectious Disease"/>
            <person name="Wu L."/>
            <person name="Ma J."/>
        </authorList>
    </citation>
    <scope>NUCLEOTIDE SEQUENCE [LARGE SCALE GENOMIC DNA]</scope>
    <source>
        <strain evidence="2">ZS-22-S1</strain>
    </source>
</reference>
<organism evidence="1 2">
    <name type="scientific">Actinophytocola glycyrrhizae</name>
    <dbReference type="NCBI Taxonomy" id="2044873"/>
    <lineage>
        <taxon>Bacteria</taxon>
        <taxon>Bacillati</taxon>
        <taxon>Actinomycetota</taxon>
        <taxon>Actinomycetes</taxon>
        <taxon>Pseudonocardiales</taxon>
        <taxon>Pseudonocardiaceae</taxon>
    </lineage>
</organism>
<comment type="caution">
    <text evidence="1">The sequence shown here is derived from an EMBL/GenBank/DDBJ whole genome shotgun (WGS) entry which is preliminary data.</text>
</comment>
<sequence length="295" mass="31336">MRGMFVTGPPTSGDLNGDGTVLRVHSAMGRTFDELTGQVLNPTLRGYVTDMAAPYGIAVREDLIEQGVGHSYGEMCAPLLGDLVAEEQRADLLVLATAIPDVRYGRSTATYLSWHCPGAPLAFTVCDQGLLAAFTALHLIAAYAHSGACGRAVLLVAEQPTLYHELPVPTPLPDRAAAVGVVLEVDGSRDALSVRRHTRIAEHRVPEVLAAEMSRLAGGRAGPTVLIGAGLAEVTADRPGDGNVLVCRENQPLTGMWLELSRGLPGWRESGEQVLLAEYDPALGHLFAATLRFGR</sequence>
<name>A0ABV9SAZ3_9PSEU</name>
<accession>A0ABV9SAZ3</accession>
<dbReference type="EMBL" id="JBHSIS010000020">
    <property type="protein sequence ID" value="MFC4857898.1"/>
    <property type="molecule type" value="Genomic_DNA"/>
</dbReference>
<protein>
    <submittedName>
        <fullName evidence="1">Uncharacterized protein</fullName>
    </submittedName>
</protein>
<proteinExistence type="predicted"/>